<evidence type="ECO:0000313" key="2">
    <source>
        <dbReference type="EMBL" id="MDQ0479042.1"/>
    </source>
</evidence>
<name>A0ABU0JPM6_HATLI</name>
<keyword evidence="1" id="KW-0472">Membrane</keyword>
<reference evidence="2 3" key="1">
    <citation type="submission" date="2023-07" db="EMBL/GenBank/DDBJ databases">
        <title>Genomic Encyclopedia of Type Strains, Phase IV (KMG-IV): sequencing the most valuable type-strain genomes for metagenomic binning, comparative biology and taxonomic classification.</title>
        <authorList>
            <person name="Goeker M."/>
        </authorList>
    </citation>
    <scope>NUCLEOTIDE SEQUENCE [LARGE SCALE GENOMIC DNA]</scope>
    <source>
        <strain evidence="2 3">DSM 1400</strain>
    </source>
</reference>
<gene>
    <name evidence="2" type="ORF">QOZ93_000771</name>
</gene>
<dbReference type="Proteomes" id="UP001224418">
    <property type="component" value="Unassembled WGS sequence"/>
</dbReference>
<proteinExistence type="predicted"/>
<evidence type="ECO:0000256" key="1">
    <source>
        <dbReference type="SAM" id="Phobius"/>
    </source>
</evidence>
<dbReference type="EMBL" id="JAUSWN010000005">
    <property type="protein sequence ID" value="MDQ0479042.1"/>
    <property type="molecule type" value="Genomic_DNA"/>
</dbReference>
<keyword evidence="1" id="KW-1133">Transmembrane helix</keyword>
<comment type="caution">
    <text evidence="2">The sequence shown here is derived from an EMBL/GenBank/DDBJ whole genome shotgun (WGS) entry which is preliminary data.</text>
</comment>
<sequence length="37" mass="4146">MNNNDNLNKKNLIAFLGAIIITLFLGLMILGIKKLLF</sequence>
<feature type="transmembrane region" description="Helical" evidence="1">
    <location>
        <begin position="12"/>
        <end position="32"/>
    </location>
</feature>
<keyword evidence="3" id="KW-1185">Reference proteome</keyword>
<accession>A0ABU0JPM6</accession>
<protein>
    <submittedName>
        <fullName evidence="2">Uncharacterized protein</fullName>
    </submittedName>
</protein>
<evidence type="ECO:0000313" key="3">
    <source>
        <dbReference type="Proteomes" id="UP001224418"/>
    </source>
</evidence>
<keyword evidence="1" id="KW-0812">Transmembrane</keyword>
<organism evidence="2 3">
    <name type="scientific">Hathewaya limosa</name>
    <name type="common">Clostridium limosum</name>
    <dbReference type="NCBI Taxonomy" id="1536"/>
    <lineage>
        <taxon>Bacteria</taxon>
        <taxon>Bacillati</taxon>
        <taxon>Bacillota</taxon>
        <taxon>Clostridia</taxon>
        <taxon>Eubacteriales</taxon>
        <taxon>Clostridiaceae</taxon>
        <taxon>Hathewaya</taxon>
    </lineage>
</organism>